<dbReference type="RefSeq" id="WP_311033856.1">
    <property type="nucleotide sequence ID" value="NZ_CP117522.1"/>
</dbReference>
<reference evidence="3 4" key="1">
    <citation type="submission" date="2023-02" db="EMBL/GenBank/DDBJ databases">
        <title>Streptomyces sp. SCA4-21 with antifungal activity against Fusarium oxysporum f. sp. cubense, Streptomyces sp. SCA2-17 with antifungal activity against Fusarium oxysporum f. sp. cubense.</title>
        <authorList>
            <person name="Qi D."/>
        </authorList>
    </citation>
    <scope>NUCLEOTIDE SEQUENCE [LARGE SCALE GENOMIC DNA]</scope>
    <source>
        <strain evidence="3 4">SCA4-21</strain>
    </source>
</reference>
<proteinExistence type="predicted"/>
<dbReference type="EMBL" id="CP117522">
    <property type="protein sequence ID" value="WNE94388.1"/>
    <property type="molecule type" value="Genomic_DNA"/>
</dbReference>
<evidence type="ECO:0000256" key="2">
    <source>
        <dbReference type="SAM" id="SignalP"/>
    </source>
</evidence>
<keyword evidence="2" id="KW-0732">Signal</keyword>
<keyword evidence="4" id="KW-1185">Reference proteome</keyword>
<accession>A0ABY9UPI2</accession>
<organism evidence="3 4">
    <name type="scientific">Streptomyces luomodiensis</name>
    <dbReference type="NCBI Taxonomy" id="3026192"/>
    <lineage>
        <taxon>Bacteria</taxon>
        <taxon>Bacillati</taxon>
        <taxon>Actinomycetota</taxon>
        <taxon>Actinomycetes</taxon>
        <taxon>Kitasatosporales</taxon>
        <taxon>Streptomycetaceae</taxon>
        <taxon>Streptomyces</taxon>
    </lineage>
</organism>
<sequence>MRIRTVKAATVVAATLILTGCSAGGEARDRRTPSGTPGPAEKAEITRRCVNAIADRAAANKGGAVRSEPVPEPCARLSDADYLDAYMKGLEQAHQAAQESSRG</sequence>
<protein>
    <submittedName>
        <fullName evidence="3">Uncharacterized protein</fullName>
    </submittedName>
</protein>
<evidence type="ECO:0000313" key="4">
    <source>
        <dbReference type="Proteomes" id="UP001305606"/>
    </source>
</evidence>
<gene>
    <name evidence="3" type="ORF">PS467_03120</name>
</gene>
<name>A0ABY9UPI2_9ACTN</name>
<feature type="region of interest" description="Disordered" evidence="1">
    <location>
        <begin position="23"/>
        <end position="43"/>
    </location>
</feature>
<evidence type="ECO:0000313" key="3">
    <source>
        <dbReference type="EMBL" id="WNE94388.1"/>
    </source>
</evidence>
<dbReference type="Proteomes" id="UP001305606">
    <property type="component" value="Chromosome"/>
</dbReference>
<evidence type="ECO:0000256" key="1">
    <source>
        <dbReference type="SAM" id="MobiDB-lite"/>
    </source>
</evidence>
<dbReference type="PROSITE" id="PS51257">
    <property type="entry name" value="PROKAR_LIPOPROTEIN"/>
    <property type="match status" value="1"/>
</dbReference>
<feature type="chain" id="PRO_5046055755" evidence="2">
    <location>
        <begin position="24"/>
        <end position="103"/>
    </location>
</feature>
<feature type="signal peptide" evidence="2">
    <location>
        <begin position="1"/>
        <end position="23"/>
    </location>
</feature>